<dbReference type="PANTHER" id="PTHR33164">
    <property type="entry name" value="TRANSCRIPTIONAL REGULATOR, MARR FAMILY"/>
    <property type="match status" value="1"/>
</dbReference>
<reference evidence="5" key="1">
    <citation type="journal article" date="2014" name="Int. J. Syst. Evol. Microbiol.">
        <title>Complete genome sequence of Corynebacterium casei LMG S-19264T (=DSM 44701T), isolated from a smear-ripened cheese.</title>
        <authorList>
            <consortium name="US DOE Joint Genome Institute (JGI-PGF)"/>
            <person name="Walter F."/>
            <person name="Albersmeier A."/>
            <person name="Kalinowski J."/>
            <person name="Ruckert C."/>
        </authorList>
    </citation>
    <scope>NUCLEOTIDE SEQUENCE</scope>
    <source>
        <strain evidence="5">VKM Ac-1069</strain>
    </source>
</reference>
<sequence>MSVGLDPHSPGPHGVDEADELGTQLVRLIRLVDRAQAQHQVANPDAVDRAAYLLLVHLVKGGPRRTGALAEMVHSDPSTVSRQVAQLVRLGYVARTPDPEDGRAFLVAATAEGERVFAENRRLRNERIAAIMADWTPEERATLTRLLGRFTTGMEEQWSRP</sequence>
<dbReference type="GO" id="GO:0003677">
    <property type="term" value="F:DNA binding"/>
    <property type="evidence" value="ECO:0007669"/>
    <property type="project" value="UniProtKB-KW"/>
</dbReference>
<dbReference type="GO" id="GO:0006950">
    <property type="term" value="P:response to stress"/>
    <property type="evidence" value="ECO:0007669"/>
    <property type="project" value="TreeGrafter"/>
</dbReference>
<organism evidence="5 6">
    <name type="scientific">Pseudonocardia halophobica</name>
    <dbReference type="NCBI Taxonomy" id="29401"/>
    <lineage>
        <taxon>Bacteria</taxon>
        <taxon>Bacillati</taxon>
        <taxon>Actinomycetota</taxon>
        <taxon>Actinomycetes</taxon>
        <taxon>Pseudonocardiales</taxon>
        <taxon>Pseudonocardiaceae</taxon>
        <taxon>Pseudonocardia</taxon>
    </lineage>
</organism>
<reference evidence="5" key="2">
    <citation type="submission" date="2023-01" db="EMBL/GenBank/DDBJ databases">
        <authorList>
            <person name="Sun Q."/>
            <person name="Evtushenko L."/>
        </authorList>
    </citation>
    <scope>NUCLEOTIDE SEQUENCE</scope>
    <source>
        <strain evidence="5">VKM Ac-1069</strain>
    </source>
</reference>
<accession>A0A9W6L4F8</accession>
<dbReference type="InterPro" id="IPR039422">
    <property type="entry name" value="MarR/SlyA-like"/>
</dbReference>
<dbReference type="Gene3D" id="1.10.10.10">
    <property type="entry name" value="Winged helix-like DNA-binding domain superfamily/Winged helix DNA-binding domain"/>
    <property type="match status" value="1"/>
</dbReference>
<keyword evidence="1" id="KW-0805">Transcription regulation</keyword>
<dbReference type="PROSITE" id="PS50995">
    <property type="entry name" value="HTH_MARR_2"/>
    <property type="match status" value="1"/>
</dbReference>
<dbReference type="EMBL" id="BSFQ01000011">
    <property type="protein sequence ID" value="GLL11901.1"/>
    <property type="molecule type" value="Genomic_DNA"/>
</dbReference>
<dbReference type="PRINTS" id="PR00598">
    <property type="entry name" value="HTHMARR"/>
</dbReference>
<dbReference type="AlphaFoldDB" id="A0A9W6L4F8"/>
<evidence type="ECO:0000256" key="1">
    <source>
        <dbReference type="ARBA" id="ARBA00023015"/>
    </source>
</evidence>
<evidence type="ECO:0000313" key="5">
    <source>
        <dbReference type="EMBL" id="GLL11901.1"/>
    </source>
</evidence>
<keyword evidence="3" id="KW-0804">Transcription</keyword>
<dbReference type="PROSITE" id="PS01117">
    <property type="entry name" value="HTH_MARR_1"/>
    <property type="match status" value="1"/>
</dbReference>
<name>A0A9W6L4F8_9PSEU</name>
<dbReference type="InterPro" id="IPR036390">
    <property type="entry name" value="WH_DNA-bd_sf"/>
</dbReference>
<dbReference type="InterPro" id="IPR023187">
    <property type="entry name" value="Tscrpt_reg_MarR-type_CS"/>
</dbReference>
<dbReference type="InterPro" id="IPR036388">
    <property type="entry name" value="WH-like_DNA-bd_sf"/>
</dbReference>
<keyword evidence="2" id="KW-0238">DNA-binding</keyword>
<evidence type="ECO:0000259" key="4">
    <source>
        <dbReference type="PROSITE" id="PS50995"/>
    </source>
</evidence>
<evidence type="ECO:0000256" key="3">
    <source>
        <dbReference type="ARBA" id="ARBA00023163"/>
    </source>
</evidence>
<dbReference type="GO" id="GO:0003700">
    <property type="term" value="F:DNA-binding transcription factor activity"/>
    <property type="evidence" value="ECO:0007669"/>
    <property type="project" value="InterPro"/>
</dbReference>
<evidence type="ECO:0000313" key="6">
    <source>
        <dbReference type="Proteomes" id="UP001143463"/>
    </source>
</evidence>
<evidence type="ECO:0000256" key="2">
    <source>
        <dbReference type="ARBA" id="ARBA00023125"/>
    </source>
</evidence>
<dbReference type="SUPFAM" id="SSF46785">
    <property type="entry name" value="Winged helix' DNA-binding domain"/>
    <property type="match status" value="1"/>
</dbReference>
<dbReference type="Proteomes" id="UP001143463">
    <property type="component" value="Unassembled WGS sequence"/>
</dbReference>
<gene>
    <name evidence="5" type="ORF">GCM10017577_30420</name>
</gene>
<dbReference type="PANTHER" id="PTHR33164:SF57">
    <property type="entry name" value="MARR-FAMILY TRANSCRIPTIONAL REGULATOR"/>
    <property type="match status" value="1"/>
</dbReference>
<dbReference type="Pfam" id="PF12802">
    <property type="entry name" value="MarR_2"/>
    <property type="match status" value="1"/>
</dbReference>
<comment type="caution">
    <text evidence="5">The sequence shown here is derived from an EMBL/GenBank/DDBJ whole genome shotgun (WGS) entry which is preliminary data.</text>
</comment>
<dbReference type="SMART" id="SM00347">
    <property type="entry name" value="HTH_MARR"/>
    <property type="match status" value="1"/>
</dbReference>
<protein>
    <submittedName>
        <fullName evidence="5">MarR family transcriptional regulator</fullName>
    </submittedName>
</protein>
<dbReference type="InterPro" id="IPR000835">
    <property type="entry name" value="HTH_MarR-typ"/>
</dbReference>
<keyword evidence="6" id="KW-1185">Reference proteome</keyword>
<proteinExistence type="predicted"/>
<feature type="domain" description="HTH marR-type" evidence="4">
    <location>
        <begin position="18"/>
        <end position="152"/>
    </location>
</feature>